<reference evidence="3 4" key="1">
    <citation type="submission" date="2015-09" db="EMBL/GenBank/DDBJ databases">
        <authorList>
            <consortium name="Pathogen Informatics"/>
        </authorList>
    </citation>
    <scope>NUCLEOTIDE SEQUENCE [LARGE SCALE GENOMIC DNA]</scope>
    <source>
        <strain evidence="3 4">2789STDY5834948</strain>
    </source>
</reference>
<proteinExistence type="predicted"/>
<dbReference type="PANTHER" id="PTHR38467:SF1">
    <property type="entry name" value="CONJUGATIVE TRANSFER: ASSEMBLY"/>
    <property type="match status" value="1"/>
</dbReference>
<dbReference type="PANTHER" id="PTHR38467">
    <property type="match status" value="1"/>
</dbReference>
<dbReference type="Gene3D" id="3.40.50.300">
    <property type="entry name" value="P-loop containing nucleotide triphosphate hydrolases"/>
    <property type="match status" value="1"/>
</dbReference>
<feature type="domain" description="TraG N-terminal Bacteroidetes" evidence="1">
    <location>
        <begin position="3"/>
        <end position="55"/>
    </location>
</feature>
<dbReference type="SUPFAM" id="SSF52540">
    <property type="entry name" value="P-loop containing nucleoside triphosphate hydrolases"/>
    <property type="match status" value="1"/>
</dbReference>
<dbReference type="Proteomes" id="UP000095332">
    <property type="component" value="Unassembled WGS sequence"/>
</dbReference>
<dbReference type="Pfam" id="PF12991">
    <property type="entry name" value="DUF3875"/>
    <property type="match status" value="1"/>
</dbReference>
<organism evidence="3 4">
    <name type="scientific">Parabacteroides distasonis</name>
    <dbReference type="NCBI Taxonomy" id="823"/>
    <lineage>
        <taxon>Bacteria</taxon>
        <taxon>Pseudomonadati</taxon>
        <taxon>Bacteroidota</taxon>
        <taxon>Bacteroidia</taxon>
        <taxon>Bacteroidales</taxon>
        <taxon>Tannerellaceae</taxon>
        <taxon>Parabacteroides</taxon>
    </lineage>
</organism>
<dbReference type="AlphaFoldDB" id="A0A174PQU3"/>
<protein>
    <submittedName>
        <fullName evidence="3">Conjugal transfer ATP-binding protein TraC</fullName>
    </submittedName>
</protein>
<dbReference type="RefSeq" id="WP_057327756.1">
    <property type="nucleotide sequence ID" value="NZ_CAJSZN010000002.1"/>
</dbReference>
<feature type="domain" description="TraG P-loop" evidence="2">
    <location>
        <begin position="409"/>
        <end position="827"/>
    </location>
</feature>
<dbReference type="Gene3D" id="1.10.8.730">
    <property type="match status" value="1"/>
</dbReference>
<evidence type="ECO:0000313" key="4">
    <source>
        <dbReference type="Proteomes" id="UP000095332"/>
    </source>
</evidence>
<dbReference type="InterPro" id="IPR027417">
    <property type="entry name" value="P-loop_NTPase"/>
</dbReference>
<dbReference type="GO" id="GO:0005524">
    <property type="term" value="F:ATP binding"/>
    <property type="evidence" value="ECO:0007669"/>
    <property type="project" value="UniProtKB-KW"/>
</dbReference>
<accession>A0A174PQU3</accession>
<dbReference type="NCBIfam" id="TIGR03783">
    <property type="entry name" value="Bac_Flav_CT_G"/>
    <property type="match status" value="1"/>
</dbReference>
<dbReference type="InterPro" id="IPR053155">
    <property type="entry name" value="F-pilin_assembly_TraC"/>
</dbReference>
<dbReference type="InterPro" id="IPR024451">
    <property type="entry name" value="TraG_N_Bacteroidetes"/>
</dbReference>
<keyword evidence="3" id="KW-0067">ATP-binding</keyword>
<dbReference type="InterPro" id="IPR043964">
    <property type="entry name" value="P-loop_TraG"/>
</dbReference>
<dbReference type="OrthoDB" id="596266at2"/>
<evidence type="ECO:0000259" key="2">
    <source>
        <dbReference type="Pfam" id="PF19044"/>
    </source>
</evidence>
<sequence>MRNTLKAATLESKFPLLAVEADCIISKDADITAVFEVELPELFTVTAAEYEAIHAAWAKAIKVLPNYTVVHKQDWFIREDYRSQTDKENLSFLSRSYELHFNERPFLNHKCYLYLTKTTKERMRMQSNFSSLCRGFIIPKEVDKDTTAYFLDTVGQFARIVNDTGLVRLRRLGGDEITGTEDKAGLVEKYFCLSMADTTTLEDIELGDDGLRVGDKHVSVHTLSELDALPNKVGTDCRYERLSTDKSDCKLSFASPVGLLLSCNHLYNQYVFLDDSGENLQRFEKSARNMQSLSKYSRSNQINKEWIDLYLNDAHSFGLTSVRAHCNIIAWTDNPMEVKNMRNDVGSQIAMMECKPRHNTVDAATLYWAAMPGNGADFPAEESFYTFIEQALCFWVEETNYRSSVSPFGLKMSDRISGKPLHVDISDLPMKRGVTTNRNKFVLGGSGSGKSFFMNHLARQYYEQGTHVVLIDTGNSYQGLCSLIHQKTGGKDGIYFTYTDENPIAFNPFFTDDKVFDIEKRESIKTLILTLWKKDNEPATRSEEVALSNAVALYIRRIKEDESIIPSFNTFYEFVKTDYRKILEEKQVREKDFDLAGFLNVLEPYYRGGEYDFLLNSDKQLDLLGKRFIVFEIDQIKDHPILFPVTTIIIMELFINKMRRLKGVRKMIIIEEAWKAIAKEGMADYIRYLFKTVRKFYGEAVVVTQEVDDIISSPIVKESIVNNSDCKILLDQRKYLNKFSQIQSLLGLTDKEKAQILSVNMSNDPQRKYKEVWFGLGGVQSTVYATEVSLEEYMCYTTEESEKVEVEQLAEQLDGNIELAIKRLAEKKRAQSSEIPNAYGI</sequence>
<name>A0A174PQU3_PARDI</name>
<dbReference type="Pfam" id="PF19044">
    <property type="entry name" value="P-loop_TraG"/>
    <property type="match status" value="1"/>
</dbReference>
<evidence type="ECO:0000259" key="1">
    <source>
        <dbReference type="Pfam" id="PF12991"/>
    </source>
</evidence>
<keyword evidence="3" id="KW-0547">Nucleotide-binding</keyword>
<dbReference type="EMBL" id="CZBM01000001">
    <property type="protein sequence ID" value="CUP63684.1"/>
    <property type="molecule type" value="Genomic_DNA"/>
</dbReference>
<dbReference type="InterPro" id="IPR022509">
    <property type="entry name" value="Conjugation_ATPase_TraG"/>
</dbReference>
<evidence type="ECO:0000313" key="3">
    <source>
        <dbReference type="EMBL" id="CUP63684.1"/>
    </source>
</evidence>
<gene>
    <name evidence="3" type="primary">traC</name>
    <name evidence="3" type="ORF">ERS852560_00475</name>
</gene>